<dbReference type="PANTHER" id="PTHR21090:SF5">
    <property type="entry name" value="PENTAFUNCTIONAL AROM POLYPEPTIDE"/>
    <property type="match status" value="1"/>
</dbReference>
<feature type="binding site" evidence="7">
    <location>
        <position position="421"/>
    </location>
    <ligand>
        <name>phosphoenolpyruvate</name>
        <dbReference type="ChEBI" id="CHEBI:58702"/>
    </ligand>
</feature>
<comment type="caution">
    <text evidence="9">The sequence shown here is derived from an EMBL/GenBank/DDBJ whole genome shotgun (WGS) entry which is preliminary data.</text>
</comment>
<dbReference type="InterPro" id="IPR023193">
    <property type="entry name" value="EPSP_synthase_CS"/>
</dbReference>
<dbReference type="NCBIfam" id="TIGR01356">
    <property type="entry name" value="aroA"/>
    <property type="match status" value="1"/>
</dbReference>
<sequence length="437" mass="45029">MQNAPLSPSTPAQPWPAPRAAAPVVGTVTMPGSKSVTNRALLLAALASGPSTLRAPLRSRDTLLMADALRALGVGVEDDANGSWRIVPATLRGPATVDCGLAGTVMRFLPPAAVLADGPVTLDGDSRARERPMGRLIDALRGLGAEIEDDGRAALPFTVAGRGGLPGGSVTIDASASSQFVSGLLLSGARYEKGLVVHHSADGGRPVPSLPHIEMTVTMLRDAGVSVDDSEPNTWRVEPGPIAPLDLDVEPDLSNAAPFLAAGLVTGGSVTITGWPTRTTQAGDALRDLLARMGAVVTLDDRGLTVAAGPRLIGLDADLHDVGELTPVLAALAALAETPSRLRGVAHLRGHETDRLAALVTELNKLGGNVTETDDGLRIEPRPLHGGVFGSYHDHRMAQAGALLGLAVDGIAVENVATTAKTMPTFTAVWTELVSQP</sequence>
<evidence type="ECO:0000256" key="4">
    <source>
        <dbReference type="ARBA" id="ARBA00022679"/>
    </source>
</evidence>
<evidence type="ECO:0000259" key="8">
    <source>
        <dbReference type="Pfam" id="PF00275"/>
    </source>
</evidence>
<feature type="binding site" evidence="7">
    <location>
        <position position="396"/>
    </location>
    <ligand>
        <name>phosphoenolpyruvate</name>
        <dbReference type="ChEBI" id="CHEBI:58702"/>
    </ligand>
</feature>
<keyword evidence="4 7" id="KW-0808">Transferase</keyword>
<feature type="binding site" evidence="7">
    <location>
        <position position="103"/>
    </location>
    <ligand>
        <name>phosphoenolpyruvate</name>
        <dbReference type="ChEBI" id="CHEBI:58702"/>
    </ligand>
</feature>
<comment type="catalytic activity">
    <reaction evidence="6">
        <text>3-phosphoshikimate + phosphoenolpyruvate = 5-O-(1-carboxyvinyl)-3-phosphoshikimate + phosphate</text>
        <dbReference type="Rhea" id="RHEA:21256"/>
        <dbReference type="ChEBI" id="CHEBI:43474"/>
        <dbReference type="ChEBI" id="CHEBI:57701"/>
        <dbReference type="ChEBI" id="CHEBI:58702"/>
        <dbReference type="ChEBI" id="CHEBI:145989"/>
        <dbReference type="EC" id="2.5.1.19"/>
    </reaction>
    <physiologicalReaction direction="left-to-right" evidence="6">
        <dbReference type="Rhea" id="RHEA:21257"/>
    </physiologicalReaction>
</comment>
<dbReference type="Gene3D" id="3.65.10.10">
    <property type="entry name" value="Enolpyruvate transferase domain"/>
    <property type="match status" value="2"/>
</dbReference>
<evidence type="ECO:0000256" key="5">
    <source>
        <dbReference type="ARBA" id="ARBA00023141"/>
    </source>
</evidence>
<dbReference type="EMBL" id="BAAAYN010000054">
    <property type="protein sequence ID" value="GAA3396183.1"/>
    <property type="molecule type" value="Genomic_DNA"/>
</dbReference>
<comment type="subunit">
    <text evidence="7">Monomer.</text>
</comment>
<organism evidence="9 10">
    <name type="scientific">Cryptosporangium minutisporangium</name>
    <dbReference type="NCBI Taxonomy" id="113569"/>
    <lineage>
        <taxon>Bacteria</taxon>
        <taxon>Bacillati</taxon>
        <taxon>Actinomycetota</taxon>
        <taxon>Actinomycetes</taxon>
        <taxon>Cryptosporangiales</taxon>
        <taxon>Cryptosporangiaceae</taxon>
        <taxon>Cryptosporangium</taxon>
    </lineage>
</organism>
<accession>A0ABP6T8W7</accession>
<feature type="binding site" evidence="7">
    <location>
        <position position="355"/>
    </location>
    <ligand>
        <name>phosphoenolpyruvate</name>
        <dbReference type="ChEBI" id="CHEBI:58702"/>
    </ligand>
</feature>
<feature type="binding site" evidence="7">
    <location>
        <position position="34"/>
    </location>
    <ligand>
        <name>3-phosphoshikimate</name>
        <dbReference type="ChEBI" id="CHEBI:145989"/>
    </ligand>
</feature>
<dbReference type="Pfam" id="PF00275">
    <property type="entry name" value="EPSP_synthase"/>
    <property type="match status" value="1"/>
</dbReference>
<keyword evidence="5 7" id="KW-0057">Aromatic amino acid biosynthesis</keyword>
<evidence type="ECO:0000256" key="7">
    <source>
        <dbReference type="HAMAP-Rule" id="MF_00210"/>
    </source>
</evidence>
<dbReference type="PROSITE" id="PS00885">
    <property type="entry name" value="EPSP_SYNTHASE_2"/>
    <property type="match status" value="1"/>
</dbReference>
<keyword evidence="3 7" id="KW-0028">Amino-acid biosynthesis</keyword>
<comment type="similarity">
    <text evidence="2 7">Belongs to the EPSP synthase family.</text>
</comment>
<feature type="binding site" evidence="7">
    <location>
        <position position="351"/>
    </location>
    <ligand>
        <name>3-phosphoshikimate</name>
        <dbReference type="ChEBI" id="CHEBI:145989"/>
    </ligand>
</feature>
<evidence type="ECO:0000313" key="10">
    <source>
        <dbReference type="Proteomes" id="UP001501676"/>
    </source>
</evidence>
<dbReference type="PIRSF" id="PIRSF000505">
    <property type="entry name" value="EPSPS"/>
    <property type="match status" value="1"/>
</dbReference>
<reference evidence="10" key="1">
    <citation type="journal article" date="2019" name="Int. J. Syst. Evol. Microbiol.">
        <title>The Global Catalogue of Microorganisms (GCM) 10K type strain sequencing project: providing services to taxonomists for standard genome sequencing and annotation.</title>
        <authorList>
            <consortium name="The Broad Institute Genomics Platform"/>
            <consortium name="The Broad Institute Genome Sequencing Center for Infectious Disease"/>
            <person name="Wu L."/>
            <person name="Ma J."/>
        </authorList>
    </citation>
    <scope>NUCLEOTIDE SEQUENCE [LARGE SCALE GENOMIC DNA]</scope>
    <source>
        <strain evidence="10">JCM 9458</strain>
    </source>
</reference>
<feature type="binding site" evidence="7">
    <location>
        <position position="39"/>
    </location>
    <ligand>
        <name>3-phosphoshikimate</name>
        <dbReference type="ChEBI" id="CHEBI:145989"/>
    </ligand>
</feature>
<feature type="domain" description="Enolpyruvate transferase" evidence="8">
    <location>
        <begin position="20"/>
        <end position="429"/>
    </location>
</feature>
<comment type="subcellular location">
    <subcellularLocation>
        <location evidence="7">Cytoplasm</location>
    </subcellularLocation>
</comment>
<feature type="binding site" evidence="7">
    <location>
        <position position="177"/>
    </location>
    <ligand>
        <name>3-phosphoshikimate</name>
        <dbReference type="ChEBI" id="CHEBI:145989"/>
    </ligand>
</feature>
<dbReference type="RefSeq" id="WP_345732757.1">
    <property type="nucleotide sequence ID" value="NZ_BAAAYN010000054.1"/>
</dbReference>
<feature type="binding site" evidence="7">
    <location>
        <position position="324"/>
    </location>
    <ligand>
        <name>3-phosphoshikimate</name>
        <dbReference type="ChEBI" id="CHEBI:145989"/>
    </ligand>
</feature>
<dbReference type="CDD" id="cd01556">
    <property type="entry name" value="EPSP_synthase"/>
    <property type="match status" value="1"/>
</dbReference>
<dbReference type="InterPro" id="IPR006264">
    <property type="entry name" value="EPSP_synthase"/>
</dbReference>
<dbReference type="HAMAP" id="MF_00210">
    <property type="entry name" value="EPSP_synth"/>
    <property type="match status" value="1"/>
</dbReference>
<keyword evidence="7" id="KW-0963">Cytoplasm</keyword>
<dbReference type="InterPro" id="IPR036968">
    <property type="entry name" value="Enolpyruvate_Tfrase_sf"/>
</dbReference>
<evidence type="ECO:0000256" key="6">
    <source>
        <dbReference type="ARBA" id="ARBA00044633"/>
    </source>
</evidence>
<dbReference type="PANTHER" id="PTHR21090">
    <property type="entry name" value="AROM/DEHYDROQUINATE SYNTHASE"/>
    <property type="match status" value="1"/>
</dbReference>
<gene>
    <name evidence="7 9" type="primary">aroA</name>
    <name evidence="9" type="ORF">GCM10020369_71940</name>
</gene>
<feature type="binding site" evidence="7">
    <location>
        <position position="131"/>
    </location>
    <ligand>
        <name>phosphoenolpyruvate</name>
        <dbReference type="ChEBI" id="CHEBI:58702"/>
    </ligand>
</feature>
<keyword evidence="10" id="KW-1185">Reference proteome</keyword>
<protein>
    <recommendedName>
        <fullName evidence="7">3-phosphoshikimate 1-carboxyvinyltransferase</fullName>
        <ecNumber evidence="7">2.5.1.19</ecNumber>
    </recommendedName>
    <alternativeName>
        <fullName evidence="7">5-enolpyruvylshikimate-3-phosphate synthase</fullName>
        <shortName evidence="7">EPSP synthase</shortName>
        <shortName evidence="7">EPSPS</shortName>
    </alternativeName>
</protein>
<dbReference type="EC" id="2.5.1.19" evidence="7"/>
<dbReference type="Proteomes" id="UP001501676">
    <property type="component" value="Unassembled WGS sequence"/>
</dbReference>
<feature type="binding site" evidence="7">
    <location>
        <position position="179"/>
    </location>
    <ligand>
        <name>phosphoenolpyruvate</name>
        <dbReference type="ChEBI" id="CHEBI:58702"/>
    </ligand>
</feature>
<comment type="caution">
    <text evidence="7">Lacks conserved residue(s) required for the propagation of feature annotation.</text>
</comment>
<dbReference type="InterPro" id="IPR001986">
    <property type="entry name" value="Enolpyruvate_Tfrase_dom"/>
</dbReference>
<comment type="pathway">
    <text evidence="1 7">Metabolic intermediate biosynthesis; chorismate biosynthesis; chorismate from D-erythrose 4-phosphate and phosphoenolpyruvate: step 6/7.</text>
</comment>
<feature type="active site" description="Proton acceptor" evidence="7">
    <location>
        <position position="324"/>
    </location>
</feature>
<feature type="binding site" evidence="7">
    <location>
        <position position="179"/>
    </location>
    <ligand>
        <name>3-phosphoshikimate</name>
        <dbReference type="ChEBI" id="CHEBI:145989"/>
    </ligand>
</feature>
<dbReference type="InterPro" id="IPR013792">
    <property type="entry name" value="RNA3'P_cycl/enolpyr_Trfase_a/b"/>
</dbReference>
<evidence type="ECO:0000256" key="1">
    <source>
        <dbReference type="ARBA" id="ARBA00004811"/>
    </source>
</evidence>
<evidence type="ECO:0000256" key="3">
    <source>
        <dbReference type="ARBA" id="ARBA00022605"/>
    </source>
</evidence>
<dbReference type="SUPFAM" id="SSF55205">
    <property type="entry name" value="EPT/RTPC-like"/>
    <property type="match status" value="1"/>
</dbReference>
<dbReference type="PROSITE" id="PS00104">
    <property type="entry name" value="EPSP_SYNTHASE_1"/>
    <property type="match status" value="1"/>
</dbReference>
<feature type="binding site" evidence="7">
    <location>
        <position position="35"/>
    </location>
    <ligand>
        <name>3-phosphoshikimate</name>
        <dbReference type="ChEBI" id="CHEBI:145989"/>
    </ligand>
</feature>
<proteinExistence type="inferred from homology"/>
<evidence type="ECO:0000256" key="2">
    <source>
        <dbReference type="ARBA" id="ARBA00009948"/>
    </source>
</evidence>
<name>A0ABP6T8W7_9ACTN</name>
<comment type="function">
    <text evidence="7">Catalyzes the transfer of the enolpyruvyl moiety of phosphoenolpyruvate (PEP) to the 5-hydroxyl of shikimate-3-phosphate (S3P) to produce enolpyruvyl shikimate-3-phosphate and inorganic phosphate.</text>
</comment>
<evidence type="ECO:0000313" key="9">
    <source>
        <dbReference type="EMBL" id="GAA3396183.1"/>
    </source>
</evidence>
<feature type="binding site" evidence="7">
    <location>
        <position position="178"/>
    </location>
    <ligand>
        <name>3-phosphoshikimate</name>
        <dbReference type="ChEBI" id="CHEBI:145989"/>
    </ligand>
</feature>
<feature type="binding site" evidence="7">
    <location>
        <position position="34"/>
    </location>
    <ligand>
        <name>phosphoenolpyruvate</name>
        <dbReference type="ChEBI" id="CHEBI:58702"/>
    </ligand>
</feature>